<proteinExistence type="predicted"/>
<organism evidence="1">
    <name type="scientific">Rhizophora mucronata</name>
    <name type="common">Asiatic mangrove</name>
    <dbReference type="NCBI Taxonomy" id="61149"/>
    <lineage>
        <taxon>Eukaryota</taxon>
        <taxon>Viridiplantae</taxon>
        <taxon>Streptophyta</taxon>
        <taxon>Embryophyta</taxon>
        <taxon>Tracheophyta</taxon>
        <taxon>Spermatophyta</taxon>
        <taxon>Magnoliopsida</taxon>
        <taxon>eudicotyledons</taxon>
        <taxon>Gunneridae</taxon>
        <taxon>Pentapetalae</taxon>
        <taxon>rosids</taxon>
        <taxon>fabids</taxon>
        <taxon>Malpighiales</taxon>
        <taxon>Rhizophoraceae</taxon>
        <taxon>Rhizophora</taxon>
    </lineage>
</organism>
<protein>
    <submittedName>
        <fullName evidence="1">Uncharacterized protein</fullName>
    </submittedName>
</protein>
<reference evidence="1" key="1">
    <citation type="submission" date="2018-02" db="EMBL/GenBank/DDBJ databases">
        <title>Rhizophora mucronata_Transcriptome.</title>
        <authorList>
            <person name="Meera S.P."/>
            <person name="Sreeshan A."/>
            <person name="Augustine A."/>
        </authorList>
    </citation>
    <scope>NUCLEOTIDE SEQUENCE</scope>
    <source>
        <tissue evidence="1">Leaf</tissue>
    </source>
</reference>
<name>A0A2P2R0W2_RHIMU</name>
<evidence type="ECO:0000313" key="1">
    <source>
        <dbReference type="EMBL" id="MBX72886.1"/>
    </source>
</evidence>
<dbReference type="EMBL" id="GGEC01092402">
    <property type="protein sequence ID" value="MBX72886.1"/>
    <property type="molecule type" value="Transcribed_RNA"/>
</dbReference>
<accession>A0A2P2R0W2</accession>
<sequence length="24" mass="2579">MSAGISWRHTCCCALNLMLLGSPN</sequence>
<dbReference type="AlphaFoldDB" id="A0A2P2R0W2"/>